<name>A0A261FRF6_9BIFI</name>
<proteinExistence type="predicted"/>
<reference evidence="1 2" key="1">
    <citation type="journal article" date="2017" name="BMC Genomics">
        <title>Comparative genomic and phylogenomic analyses of the Bifidobacteriaceae family.</title>
        <authorList>
            <person name="Lugli G.A."/>
            <person name="Milani C."/>
            <person name="Turroni F."/>
            <person name="Duranti S."/>
            <person name="Mancabelli L."/>
            <person name="Mangifesta M."/>
            <person name="Ferrario C."/>
            <person name="Modesto M."/>
            <person name="Mattarelli P."/>
            <person name="Jiri K."/>
            <person name="van Sinderen D."/>
            <person name="Ventura M."/>
        </authorList>
    </citation>
    <scope>NUCLEOTIDE SEQUENCE [LARGE SCALE GENOMIC DNA]</scope>
    <source>
        <strain evidence="1 2">DSM 28807</strain>
    </source>
</reference>
<dbReference type="RefSeq" id="WP_072724557.1">
    <property type="nucleotide sequence ID" value="NZ_BDIS01000009.1"/>
</dbReference>
<dbReference type="SUPFAM" id="SSF88723">
    <property type="entry name" value="PIN domain-like"/>
    <property type="match status" value="1"/>
</dbReference>
<dbReference type="Proteomes" id="UP000216352">
    <property type="component" value="Unassembled WGS sequence"/>
</dbReference>
<protein>
    <submittedName>
        <fullName evidence="1">PIN domain-containing protein</fullName>
    </submittedName>
</protein>
<accession>A0A261FRF6</accession>
<evidence type="ECO:0000313" key="2">
    <source>
        <dbReference type="Proteomes" id="UP000216352"/>
    </source>
</evidence>
<keyword evidence="2" id="KW-1185">Reference proteome</keyword>
<dbReference type="CDD" id="cd09854">
    <property type="entry name" value="PIN_VapC-like"/>
    <property type="match status" value="1"/>
</dbReference>
<evidence type="ECO:0000313" key="1">
    <source>
        <dbReference type="EMBL" id="OZG61770.1"/>
    </source>
</evidence>
<dbReference type="EMBL" id="MWWX01000008">
    <property type="protein sequence ID" value="OZG61770.1"/>
    <property type="molecule type" value="Genomic_DNA"/>
</dbReference>
<dbReference type="InterPro" id="IPR029060">
    <property type="entry name" value="PIN-like_dom_sf"/>
</dbReference>
<organism evidence="1 2">
    <name type="scientific">Bifidobacterium lemurum</name>
    <dbReference type="NCBI Taxonomy" id="1603886"/>
    <lineage>
        <taxon>Bacteria</taxon>
        <taxon>Bacillati</taxon>
        <taxon>Actinomycetota</taxon>
        <taxon>Actinomycetes</taxon>
        <taxon>Bifidobacteriales</taxon>
        <taxon>Bifidobacteriaceae</taxon>
        <taxon>Bifidobacterium</taxon>
    </lineage>
</organism>
<dbReference type="AlphaFoldDB" id="A0A261FRF6"/>
<comment type="caution">
    <text evidence="1">The sequence shown here is derived from an EMBL/GenBank/DDBJ whole genome shotgun (WGS) entry which is preliminary data.</text>
</comment>
<sequence>MRVFVDANILYSKTIRDWLFAFSTCDIKPFDLYSSEDVFAETVYHLRRNNPTISGDRVAAALSQMRELVTIVPSYNCEEEQSRYLGADANDLHLHAATVASDCDVLLTNDSKIYANLNEDERSQLPYSIYTADEFFVALAETSAVLLDQAVTCELNYWSRRFADGVTDLETPLLNAGCANFAFLTKRALMRKSGLSPIRINDMLPLDERYSKELRANAVADLELMSDDFC</sequence>
<gene>
    <name evidence="1" type="ORF">BLEM_1307</name>
</gene>
<dbReference type="OrthoDB" id="211933at2"/>